<evidence type="ECO:0000313" key="3">
    <source>
        <dbReference type="Proteomes" id="UP000182692"/>
    </source>
</evidence>
<dbReference type="AlphaFoldDB" id="A0A1I5PUW6"/>
<keyword evidence="2" id="KW-0449">Lipoprotein</keyword>
<dbReference type="STRING" id="1121869.SAMN03084138_02054"/>
<protein>
    <submittedName>
        <fullName evidence="2">Type VI secretion lipoprotein, VC_A0113 family</fullName>
    </submittedName>
</protein>
<dbReference type="NCBIfam" id="TIGR03352">
    <property type="entry name" value="VI_chp_3"/>
    <property type="match status" value="1"/>
</dbReference>
<dbReference type="Proteomes" id="UP000182692">
    <property type="component" value="Unassembled WGS sequence"/>
</dbReference>
<dbReference type="Pfam" id="PF12790">
    <property type="entry name" value="T6SS-SciN"/>
    <property type="match status" value="1"/>
</dbReference>
<dbReference type="GeneID" id="35870142"/>
<feature type="signal peptide" evidence="1">
    <location>
        <begin position="1"/>
        <end position="23"/>
    </location>
</feature>
<reference evidence="2 3" key="1">
    <citation type="submission" date="2016-10" db="EMBL/GenBank/DDBJ databases">
        <authorList>
            <person name="de Groot N.N."/>
        </authorList>
    </citation>
    <scope>NUCLEOTIDE SEQUENCE [LARGE SCALE GENOMIC DNA]</scope>
    <source>
        <strain evidence="2 3">DSM 15893</strain>
    </source>
</reference>
<gene>
    <name evidence="2" type="ORF">SAMN03084138_02054</name>
</gene>
<evidence type="ECO:0000313" key="2">
    <source>
        <dbReference type="EMBL" id="SFP37863.1"/>
    </source>
</evidence>
<dbReference type="InterPro" id="IPR038706">
    <property type="entry name" value="Type_VI_SciN-like_sf"/>
</dbReference>
<name>A0A1I5PUW6_9GAMM</name>
<dbReference type="RefSeq" id="WP_017010880.1">
    <property type="nucleotide sequence ID" value="NZ_FOWR01000013.1"/>
</dbReference>
<organism evidence="2 3">
    <name type="scientific">Enterovibrio norvegicus DSM 15893</name>
    <dbReference type="NCBI Taxonomy" id="1121869"/>
    <lineage>
        <taxon>Bacteria</taxon>
        <taxon>Pseudomonadati</taxon>
        <taxon>Pseudomonadota</taxon>
        <taxon>Gammaproteobacteria</taxon>
        <taxon>Vibrionales</taxon>
        <taxon>Vibrionaceae</taxon>
        <taxon>Enterovibrio</taxon>
    </lineage>
</organism>
<dbReference type="EMBL" id="FOWR01000013">
    <property type="protein sequence ID" value="SFP37863.1"/>
    <property type="molecule type" value="Genomic_DNA"/>
</dbReference>
<dbReference type="PROSITE" id="PS51257">
    <property type="entry name" value="PROKAR_LIPOPROTEIN"/>
    <property type="match status" value="1"/>
</dbReference>
<accession>A0A1I5PUW6</accession>
<feature type="chain" id="PRO_5010271531" evidence="1">
    <location>
        <begin position="24"/>
        <end position="188"/>
    </location>
</feature>
<dbReference type="Gene3D" id="2.60.40.4150">
    <property type="entry name" value="Type VI secretion system, lipoprotein SciN"/>
    <property type="match status" value="1"/>
</dbReference>
<dbReference type="OrthoDB" id="6556396at2"/>
<evidence type="ECO:0000256" key="1">
    <source>
        <dbReference type="SAM" id="SignalP"/>
    </source>
</evidence>
<sequence>MKYTLLAMLLFGLTACSSSDELAEELPPSAEHPNQMVWTKQKSAVSYHIQADERLNVNNDAPTSLMLCVYQLTDSAEFVQFSQSEQGVRQLLECERFGPSVAFYQRLYLQPGLTLSDVMDRHEAVRFLAVVAGYWNLDTKNVTQLYAFPTDYTTTGSLLWETDHYRPGKLAVRLKAGEQSLWSETETE</sequence>
<proteinExistence type="predicted"/>
<dbReference type="InterPro" id="IPR017734">
    <property type="entry name" value="T6SS_SciN"/>
</dbReference>
<keyword evidence="1" id="KW-0732">Signal</keyword>